<dbReference type="AlphaFoldDB" id="N0E4K4"/>
<dbReference type="Proteomes" id="UP000013167">
    <property type="component" value="Unassembled WGS sequence"/>
</dbReference>
<dbReference type="eggNOG" id="COG0510">
    <property type="taxonomic scope" value="Bacteria"/>
</dbReference>
<gene>
    <name evidence="1" type="ORF">BN10_460060</name>
</gene>
<evidence type="ECO:0000313" key="2">
    <source>
        <dbReference type="Proteomes" id="UP000013167"/>
    </source>
</evidence>
<proteinExistence type="predicted"/>
<evidence type="ECO:0008006" key="3">
    <source>
        <dbReference type="Google" id="ProtNLM"/>
    </source>
</evidence>
<sequence>MDAAAERDLPTLWRSGSWRAEAHTWIRAQADVTGPIQEHLVRFWSVVLKVPVAGGWAWFKENAPSQSFEATLMEEVARVAPDRVPPLLGVERARGWLLTADLGDPIGEHRPADDREAAAEVAEVAGAWSEVQRRLPGREPAMRAARVPAFEDSNAISYAVALADHLAGLPEGDGRRLDLEGRRQVEAGLGRLGEDAARLEASGIPESVEHNDLHLWNAMRGRDGGIAFIDLGDAVWSHPFASVRPLLWVMRTRLPFPPGAPEYERVIDAYLESWTDLAPAQELRRLLPAAERMSALHRAESWRRLMADVPLEAIDVEFLDAPAHWLLAATAEDPFAWSQAH</sequence>
<organism evidence="1 2">
    <name type="scientific">Phycicoccus elongatus Lp2</name>
    <dbReference type="NCBI Taxonomy" id="1193181"/>
    <lineage>
        <taxon>Bacteria</taxon>
        <taxon>Bacillati</taxon>
        <taxon>Actinomycetota</taxon>
        <taxon>Actinomycetes</taxon>
        <taxon>Micrococcales</taxon>
        <taxon>Intrasporangiaceae</taxon>
        <taxon>Phycicoccus</taxon>
    </lineage>
</organism>
<dbReference type="HOGENOM" id="CLU_071279_0_0_11"/>
<dbReference type="RefSeq" id="WP_010849835.1">
    <property type="nucleotide sequence ID" value="NZ_HF570956.1"/>
</dbReference>
<comment type="caution">
    <text evidence="1">The sequence shown here is derived from an EMBL/GenBank/DDBJ whole genome shotgun (WGS) entry which is preliminary data.</text>
</comment>
<dbReference type="OrthoDB" id="101887at2"/>
<accession>N0E4K4</accession>
<reference evidence="1 2" key="1">
    <citation type="journal article" date="2013" name="ISME J.">
        <title>A metabolic model for members of the genus Tetrasphaera involved in enhanced biological phosphorus removal.</title>
        <authorList>
            <person name="Kristiansen R."/>
            <person name="Nguyen H.T.T."/>
            <person name="Saunders A.M."/>
            <person name="Nielsen J.L."/>
            <person name="Wimmer R."/>
            <person name="Le V.Q."/>
            <person name="McIlroy S.J."/>
            <person name="Petrovski S."/>
            <person name="Seviour R.J."/>
            <person name="Calteau A."/>
            <person name="Nielsen K.L."/>
            <person name="Nielsen P.H."/>
        </authorList>
    </citation>
    <scope>NUCLEOTIDE SEQUENCE [LARGE SCALE GENOMIC DNA]</scope>
    <source>
        <strain evidence="1 2">Lp2</strain>
    </source>
</reference>
<keyword evidence="2" id="KW-1185">Reference proteome</keyword>
<dbReference type="InterPro" id="IPR011009">
    <property type="entry name" value="Kinase-like_dom_sf"/>
</dbReference>
<protein>
    <recommendedName>
        <fullName evidence="3">Aminoglycoside phosphotransferase domain-containing protein</fullName>
    </recommendedName>
</protein>
<name>N0E4K4_9MICO</name>
<dbReference type="SUPFAM" id="SSF56112">
    <property type="entry name" value="Protein kinase-like (PK-like)"/>
    <property type="match status" value="1"/>
</dbReference>
<evidence type="ECO:0000313" key="1">
    <source>
        <dbReference type="EMBL" id="CCH69959.1"/>
    </source>
</evidence>
<dbReference type="STRING" id="1193181.BN10_460060"/>
<dbReference type="EMBL" id="CAIZ01000115">
    <property type="protein sequence ID" value="CCH69959.1"/>
    <property type="molecule type" value="Genomic_DNA"/>
</dbReference>